<reference evidence="1 2" key="1">
    <citation type="submission" date="2008-08" db="EMBL/GenBank/DDBJ databases">
        <authorList>
            <person name="Madupu R."/>
            <person name="Durkin A.S."/>
            <person name="Torralba M."/>
            <person name="Methe B."/>
            <person name="Sutton G.G."/>
            <person name="Strausberg R.L."/>
            <person name="Nelson K.E."/>
        </authorList>
    </citation>
    <scope>NUCLEOTIDE SEQUENCE [LARGE SCALE GENOMIC DNA]</scope>
    <source>
        <strain evidence="1 2">RM3267</strain>
    </source>
</reference>
<sequence length="44" mass="4848">MTFRAERFWAKFDRPSFLAAQLTSLSAGKINFCVGILATLVTAP</sequence>
<keyword evidence="2" id="KW-1185">Reference proteome</keyword>
<dbReference type="AlphaFoldDB" id="B9D121"/>
<evidence type="ECO:0000313" key="1">
    <source>
        <dbReference type="EMBL" id="EEF14346.1"/>
    </source>
</evidence>
<dbReference type="STRING" id="553218.CAMRE0001_2828"/>
<evidence type="ECO:0000313" key="2">
    <source>
        <dbReference type="Proteomes" id="UP000003082"/>
    </source>
</evidence>
<organism evidence="1 2">
    <name type="scientific">Campylobacter rectus RM3267</name>
    <dbReference type="NCBI Taxonomy" id="553218"/>
    <lineage>
        <taxon>Bacteria</taxon>
        <taxon>Pseudomonadati</taxon>
        <taxon>Campylobacterota</taxon>
        <taxon>Epsilonproteobacteria</taxon>
        <taxon>Campylobacterales</taxon>
        <taxon>Campylobacteraceae</taxon>
        <taxon>Campylobacter</taxon>
    </lineage>
</organism>
<protein>
    <submittedName>
        <fullName evidence="1">Uncharacterized protein</fullName>
    </submittedName>
</protein>
<dbReference type="Proteomes" id="UP000003082">
    <property type="component" value="Unassembled WGS sequence"/>
</dbReference>
<name>B9D121_CAMRE</name>
<accession>B9D121</accession>
<gene>
    <name evidence="1" type="ORF">CAMRE0001_2828</name>
</gene>
<comment type="caution">
    <text evidence="1">The sequence shown here is derived from an EMBL/GenBank/DDBJ whole genome shotgun (WGS) entry which is preliminary data.</text>
</comment>
<proteinExistence type="predicted"/>
<dbReference type="EMBL" id="ACFU01000007">
    <property type="protein sequence ID" value="EEF14346.1"/>
    <property type="molecule type" value="Genomic_DNA"/>
</dbReference>